<organism evidence="1 2">
    <name type="scientific">Hemibagrus guttatus</name>
    <dbReference type="NCBI Taxonomy" id="175788"/>
    <lineage>
        <taxon>Eukaryota</taxon>
        <taxon>Metazoa</taxon>
        <taxon>Chordata</taxon>
        <taxon>Craniata</taxon>
        <taxon>Vertebrata</taxon>
        <taxon>Euteleostomi</taxon>
        <taxon>Actinopterygii</taxon>
        <taxon>Neopterygii</taxon>
        <taxon>Teleostei</taxon>
        <taxon>Ostariophysi</taxon>
        <taxon>Siluriformes</taxon>
        <taxon>Bagridae</taxon>
        <taxon>Hemibagrus</taxon>
    </lineage>
</organism>
<sequence>MCEPYRAISDLQNAHPDGLFIITGDFNHANLKSVLSKFHQYVDFAMRGMNTMDLVYTNIPGAYRAEPHPHLSYSDHISVILIPAYRPLVRRSKPVLKQVKIWPEGATYALQDCFKCTDWNMFREAETNSDSINLEEYMTSVNSYVSKCINDVTISKTITTRSNQKPWMTAKVRALLKSRDSAFRAGNKMALKTARAKLSRDIRDTMRAHAQRNHSHFQNSRDSCIIWQDIQAIMNYKTTLSACDNDTSLSDMLNNFYTRFETQNSIAARKTTPPPNGQVLCLSMADMKRTICRVNPQKSAGPDNIPSRVLNS</sequence>
<dbReference type="EMBL" id="JAUCMX010000005">
    <property type="protein sequence ID" value="KAK3545782.1"/>
    <property type="molecule type" value="Genomic_DNA"/>
</dbReference>
<evidence type="ECO:0000313" key="2">
    <source>
        <dbReference type="Proteomes" id="UP001274896"/>
    </source>
</evidence>
<dbReference type="PANTHER" id="PTHR47510">
    <property type="entry name" value="REVERSE TRANSCRIPTASE DOMAIN-CONTAINING PROTEIN"/>
    <property type="match status" value="1"/>
</dbReference>
<evidence type="ECO:0000313" key="1">
    <source>
        <dbReference type="EMBL" id="KAK3545782.1"/>
    </source>
</evidence>
<reference evidence="1" key="1">
    <citation type="submission" date="2023-06" db="EMBL/GenBank/DDBJ databases">
        <title>Male Hemibagrus guttatus genome.</title>
        <authorList>
            <person name="Bian C."/>
        </authorList>
    </citation>
    <scope>NUCLEOTIDE SEQUENCE</scope>
    <source>
        <strain evidence="1">Male_cb2023</strain>
        <tissue evidence="1">Muscle</tissue>
    </source>
</reference>
<accession>A0AAE0R7S6</accession>
<name>A0AAE0R7S6_9TELE</name>
<evidence type="ECO:0008006" key="3">
    <source>
        <dbReference type="Google" id="ProtNLM"/>
    </source>
</evidence>
<protein>
    <recommendedName>
        <fullName evidence="3">Endonuclease/exonuclease/phosphatase domain-containing protein</fullName>
    </recommendedName>
</protein>
<proteinExistence type="predicted"/>
<dbReference type="Proteomes" id="UP001274896">
    <property type="component" value="Unassembled WGS sequence"/>
</dbReference>
<dbReference type="AlphaFoldDB" id="A0AAE0R7S6"/>
<dbReference type="PANTHER" id="PTHR47510:SF3">
    <property type="entry name" value="ENDO_EXONUCLEASE_PHOSPHATASE DOMAIN-CONTAINING PROTEIN"/>
    <property type="match status" value="1"/>
</dbReference>
<keyword evidence="2" id="KW-1185">Reference proteome</keyword>
<comment type="caution">
    <text evidence="1">The sequence shown here is derived from an EMBL/GenBank/DDBJ whole genome shotgun (WGS) entry which is preliminary data.</text>
</comment>
<gene>
    <name evidence="1" type="ORF">QTP70_012759</name>
</gene>